<evidence type="ECO:0000256" key="2">
    <source>
        <dbReference type="ARBA" id="ARBA00023125"/>
    </source>
</evidence>
<organism evidence="7 8">
    <name type="scientific">Paenibacillus pabuli</name>
    <dbReference type="NCBI Taxonomy" id="1472"/>
    <lineage>
        <taxon>Bacteria</taxon>
        <taxon>Bacillati</taxon>
        <taxon>Bacillota</taxon>
        <taxon>Bacilli</taxon>
        <taxon>Bacillales</taxon>
        <taxon>Paenibacillaceae</taxon>
        <taxon>Paenibacillus</taxon>
    </lineage>
</organism>
<proteinExistence type="inferred from homology"/>
<dbReference type="InterPro" id="IPR010998">
    <property type="entry name" value="Integrase_recombinase_N"/>
</dbReference>
<keyword evidence="8" id="KW-1185">Reference proteome</keyword>
<name>A0ABX9BKA8_9BACL</name>
<evidence type="ECO:0000256" key="1">
    <source>
        <dbReference type="ARBA" id="ARBA00008857"/>
    </source>
</evidence>
<evidence type="ECO:0000313" key="8">
    <source>
        <dbReference type="Proteomes" id="UP000248827"/>
    </source>
</evidence>
<comment type="similarity">
    <text evidence="1">Belongs to the 'phage' integrase family.</text>
</comment>
<evidence type="ECO:0000259" key="6">
    <source>
        <dbReference type="PROSITE" id="PS51900"/>
    </source>
</evidence>
<accession>A0ABX9BKA8</accession>
<evidence type="ECO:0000313" key="7">
    <source>
        <dbReference type="EMBL" id="RAI96883.1"/>
    </source>
</evidence>
<feature type="domain" description="Tyr recombinase" evidence="5">
    <location>
        <begin position="110"/>
        <end position="291"/>
    </location>
</feature>
<evidence type="ECO:0000256" key="4">
    <source>
        <dbReference type="PROSITE-ProRule" id="PRU01248"/>
    </source>
</evidence>
<protein>
    <submittedName>
        <fullName evidence="7">Site-specific recombinase XerD</fullName>
    </submittedName>
</protein>
<dbReference type="PROSITE" id="PS51898">
    <property type="entry name" value="TYR_RECOMBINASE"/>
    <property type="match status" value="1"/>
</dbReference>
<dbReference type="InterPro" id="IPR050090">
    <property type="entry name" value="Tyrosine_recombinase_XerCD"/>
</dbReference>
<dbReference type="RefSeq" id="WP_111620052.1">
    <property type="nucleotide sequence ID" value="NZ_QLLI01000006.1"/>
</dbReference>
<dbReference type="Pfam" id="PF00589">
    <property type="entry name" value="Phage_integrase"/>
    <property type="match status" value="1"/>
</dbReference>
<dbReference type="Gene3D" id="1.10.443.10">
    <property type="entry name" value="Intergrase catalytic core"/>
    <property type="match status" value="1"/>
</dbReference>
<dbReference type="SUPFAM" id="SSF56349">
    <property type="entry name" value="DNA breaking-rejoining enzymes"/>
    <property type="match status" value="1"/>
</dbReference>
<dbReference type="InterPro" id="IPR002104">
    <property type="entry name" value="Integrase_catalytic"/>
</dbReference>
<dbReference type="PANTHER" id="PTHR30349:SF41">
    <property type="entry name" value="INTEGRASE_RECOMBINASE PROTEIN MJ0367-RELATED"/>
    <property type="match status" value="1"/>
</dbReference>
<dbReference type="Proteomes" id="UP000248827">
    <property type="component" value="Unassembled WGS sequence"/>
</dbReference>
<evidence type="ECO:0000259" key="5">
    <source>
        <dbReference type="PROSITE" id="PS51898"/>
    </source>
</evidence>
<dbReference type="PANTHER" id="PTHR30349">
    <property type="entry name" value="PHAGE INTEGRASE-RELATED"/>
    <property type="match status" value="1"/>
</dbReference>
<dbReference type="EMBL" id="QLLI01000006">
    <property type="protein sequence ID" value="RAI96883.1"/>
    <property type="molecule type" value="Genomic_DNA"/>
</dbReference>
<dbReference type="InterPro" id="IPR011010">
    <property type="entry name" value="DNA_brk_join_enz"/>
</dbReference>
<keyword evidence="3" id="KW-0233">DNA recombination</keyword>
<dbReference type="InterPro" id="IPR044068">
    <property type="entry name" value="CB"/>
</dbReference>
<feature type="domain" description="Core-binding (CB)" evidence="6">
    <location>
        <begin position="10"/>
        <end position="90"/>
    </location>
</feature>
<dbReference type="Gene3D" id="1.10.150.130">
    <property type="match status" value="1"/>
</dbReference>
<sequence>MRKRDRLKIRTWEECLAEFLNFKRVQGLSKQTIKDYRQSMNLFMSRYPTAWDSPHNLKAMLYEHLAQPEIAPATYNSRLVYLRSFLNWCVENNYIRDNPIAKLKKRHEEGRRVNVDIEVLRELLNVPDQSTFVGLRDYALILLTLDTGIRPSEALALVPSNFRPKAREIHVTALTAKTRRSRDLPISDTTIKAMNRLIRARPLSWADKVPIFCTYEGNALNRHVWGDRLERHSKKIGVHIRPYDLRHIYALESIRNGSSTFAVQKTLGHTTMEMTRRYVALINDDLKIEHAKTSPLNKIADEEPKRKRLTKINIEDDE</sequence>
<dbReference type="CDD" id="cd00397">
    <property type="entry name" value="DNA_BRE_C"/>
    <property type="match status" value="1"/>
</dbReference>
<comment type="caution">
    <text evidence="7">The sequence shown here is derived from an EMBL/GenBank/DDBJ whole genome shotgun (WGS) entry which is preliminary data.</text>
</comment>
<dbReference type="PROSITE" id="PS51900">
    <property type="entry name" value="CB"/>
    <property type="match status" value="1"/>
</dbReference>
<dbReference type="InterPro" id="IPR013762">
    <property type="entry name" value="Integrase-like_cat_sf"/>
</dbReference>
<evidence type="ECO:0000256" key="3">
    <source>
        <dbReference type="ARBA" id="ARBA00023172"/>
    </source>
</evidence>
<reference evidence="7 8" key="1">
    <citation type="submission" date="2018-06" db="EMBL/GenBank/DDBJ databases">
        <title>Freshwater and sediment microbial communities from various areas in North America, analyzing microbe dynamics in response to fracking.</title>
        <authorList>
            <person name="Lamendella R."/>
        </authorList>
    </citation>
    <scope>NUCLEOTIDE SEQUENCE [LARGE SCALE GENOMIC DNA]</scope>
    <source>
        <strain evidence="7 8">NG-13</strain>
    </source>
</reference>
<keyword evidence="2 4" id="KW-0238">DNA-binding</keyword>
<gene>
    <name evidence="7" type="ORF">DET54_106241</name>
</gene>